<sequence length="348" mass="39866">MTHNLLHNDINLVSICLNVDEPNIENTIPDGNPDERCIRQAMLRGWGFAKHIGNPGTQLNNLERQRYSEHFLATEILWHKGCAPRRRHDLEPFLWVMLFVYINHIGPYGQRRKPPSGAPRWLRPGRLYALDICKERSQVTNWTSTCNEFFSPYFNHPAIVSGLADLASKLSPPGSIKTRPVGNKSRSLADKAIMHDYMTSVLDYIIAHLPVEEPPSEDVVRKAREAYRSGPSLRSTKFPKIYGLLNKESHERLEELGRQRSEIAALLKKGMKLRKQLEPSSLAHHARDIDALKRAVIEVEEFMQRVPANMQDMQSDFQVAHKGIVAEKKRKPKERPALDVEDIDDSEF</sequence>
<protein>
    <recommendedName>
        <fullName evidence="4">Fungal-type protein kinase domain-containing protein</fullName>
    </recommendedName>
</protein>
<organism evidence="2 3">
    <name type="scientific">Rhizopogon vesiculosus</name>
    <dbReference type="NCBI Taxonomy" id="180088"/>
    <lineage>
        <taxon>Eukaryota</taxon>
        <taxon>Fungi</taxon>
        <taxon>Dikarya</taxon>
        <taxon>Basidiomycota</taxon>
        <taxon>Agaricomycotina</taxon>
        <taxon>Agaricomycetes</taxon>
        <taxon>Agaricomycetidae</taxon>
        <taxon>Boletales</taxon>
        <taxon>Suillineae</taxon>
        <taxon>Rhizopogonaceae</taxon>
        <taxon>Rhizopogon</taxon>
    </lineage>
</organism>
<proteinExistence type="predicted"/>
<feature type="region of interest" description="Disordered" evidence="1">
    <location>
        <begin position="328"/>
        <end position="348"/>
    </location>
</feature>
<accession>A0A1J8PXR8</accession>
<dbReference type="Proteomes" id="UP000183567">
    <property type="component" value="Unassembled WGS sequence"/>
</dbReference>
<evidence type="ECO:0008006" key="4">
    <source>
        <dbReference type="Google" id="ProtNLM"/>
    </source>
</evidence>
<evidence type="ECO:0000313" key="2">
    <source>
        <dbReference type="EMBL" id="OJA12523.1"/>
    </source>
</evidence>
<evidence type="ECO:0000256" key="1">
    <source>
        <dbReference type="SAM" id="MobiDB-lite"/>
    </source>
</evidence>
<comment type="caution">
    <text evidence="2">The sequence shown here is derived from an EMBL/GenBank/DDBJ whole genome shotgun (WGS) entry which is preliminary data.</text>
</comment>
<keyword evidence="3" id="KW-1185">Reference proteome</keyword>
<evidence type="ECO:0000313" key="3">
    <source>
        <dbReference type="Proteomes" id="UP000183567"/>
    </source>
</evidence>
<gene>
    <name evidence="2" type="ORF">AZE42_07153</name>
</gene>
<name>A0A1J8PXR8_9AGAM</name>
<dbReference type="STRING" id="180088.A0A1J8PXR8"/>
<dbReference type="OrthoDB" id="2658454at2759"/>
<dbReference type="EMBL" id="LVVM01004611">
    <property type="protein sequence ID" value="OJA12523.1"/>
    <property type="molecule type" value="Genomic_DNA"/>
</dbReference>
<dbReference type="AlphaFoldDB" id="A0A1J8PXR8"/>
<reference evidence="2 3" key="1">
    <citation type="submission" date="2016-03" db="EMBL/GenBank/DDBJ databases">
        <title>Comparative genomics of the ectomycorrhizal sister species Rhizopogon vinicolor and Rhizopogon vesiculosus (Basidiomycota: Boletales) reveals a divergence of the mating type B locus.</title>
        <authorList>
            <person name="Mujic A.B."/>
            <person name="Kuo A."/>
            <person name="Tritt A."/>
            <person name="Lipzen A."/>
            <person name="Chen C."/>
            <person name="Johnson J."/>
            <person name="Sharma A."/>
            <person name="Barry K."/>
            <person name="Grigoriev I.V."/>
            <person name="Spatafora J.W."/>
        </authorList>
    </citation>
    <scope>NUCLEOTIDE SEQUENCE [LARGE SCALE GENOMIC DNA]</scope>
    <source>
        <strain evidence="2 3">AM-OR11-056</strain>
    </source>
</reference>
<feature type="compositionally biased region" description="Acidic residues" evidence="1">
    <location>
        <begin position="339"/>
        <end position="348"/>
    </location>
</feature>